<keyword evidence="1" id="KW-0472">Membrane</keyword>
<dbReference type="InterPro" id="IPR051158">
    <property type="entry name" value="Metallophosphoesterase_sf"/>
</dbReference>
<accession>Q7VGR9</accession>
<protein>
    <recommendedName>
        <fullName evidence="2">Calcineurin-like phosphoesterase domain-containing protein</fullName>
    </recommendedName>
</protein>
<feature type="transmembrane region" description="Helical" evidence="1">
    <location>
        <begin position="6"/>
        <end position="26"/>
    </location>
</feature>
<dbReference type="RefSeq" id="WP_011116091.1">
    <property type="nucleotide sequence ID" value="NC_004917.1"/>
</dbReference>
<keyword evidence="4" id="KW-1185">Reference proteome</keyword>
<dbReference type="InterPro" id="IPR029052">
    <property type="entry name" value="Metallo-depent_PP-like"/>
</dbReference>
<dbReference type="HOGENOM" id="CLU_025443_0_1_7"/>
<dbReference type="InterPro" id="IPR004843">
    <property type="entry name" value="Calcineurin-like_PHP"/>
</dbReference>
<evidence type="ECO:0000313" key="3">
    <source>
        <dbReference type="EMBL" id="AAP77848.1"/>
    </source>
</evidence>
<dbReference type="CDD" id="cd07385">
    <property type="entry name" value="MPP_YkuE_C"/>
    <property type="match status" value="1"/>
</dbReference>
<reference evidence="3 4" key="1">
    <citation type="journal article" date="2003" name="Proc. Natl. Acad. Sci. U.S.A.">
        <title>The complete genome sequence of the carcinogenic bacterium Helicobacter hepaticus.</title>
        <authorList>
            <person name="Suerbaum S."/>
            <person name="Josenhans C."/>
            <person name="Sterzenbach T."/>
            <person name="Drescher B."/>
            <person name="Brandt P."/>
            <person name="Bell M."/>
            <person name="Droege M."/>
            <person name="Fartmann B."/>
            <person name="Fischer H.-P."/>
            <person name="Ge Z."/>
            <person name="Hoerster A."/>
            <person name="Holland R."/>
            <person name="Klein K."/>
            <person name="Koenig J."/>
            <person name="Macko L."/>
            <person name="Mendz G.L."/>
            <person name="Nyakatura G."/>
            <person name="Schauer D.B."/>
            <person name="Shen Z."/>
            <person name="Weber J."/>
            <person name="Frosch M."/>
            <person name="Fox J.G."/>
        </authorList>
    </citation>
    <scope>NUCLEOTIDE SEQUENCE [LARGE SCALE GENOMIC DNA]</scope>
    <source>
        <strain evidence="4">ATCC 51449 / 3B1</strain>
    </source>
</reference>
<evidence type="ECO:0000313" key="4">
    <source>
        <dbReference type="Proteomes" id="UP000002495"/>
    </source>
</evidence>
<evidence type="ECO:0000256" key="1">
    <source>
        <dbReference type="SAM" id="Phobius"/>
    </source>
</evidence>
<keyword evidence="1" id="KW-1133">Transmembrane helix</keyword>
<sequence length="419" mass="47103">MIKILIFVGVIFVVLSLMKLYIYKRFMCHSVVFERQKIGIALLVALGIGEISLFIIRDSTFTLTPYIIVSSCIVFTYCFFMAVLCVDVLRIALRFLKRILANKIPLSFLDSQQCFENSYQKVNTNTPIIAPSIESPYSSSRRIFLKMLFDLSIAALFVIFSVRSFTNALLPPPIKEVYIKVPNLRNKKTIAMITDVHIGKALGGAFLLKVVEKINALNADIVVIVGDLVDNKIGEVKADLNPLKNLQSKEGVYYVAGNHEYYHGIDDILAYLHTLNLTILHNKNIELEDLNLAGVSDLAGLRFNHLKPDLESAKKGINPHKPSILLAHQPKFVCSNDVSDFDVVLCGHTHAGQVFPLSFFVWLDQHYVYGLYELPQRKVFADSAFLPKKTQLYVSSGVGFWGPAIRFLAPSEIVCLRLE</sequence>
<dbReference type="Gene3D" id="3.60.21.10">
    <property type="match status" value="1"/>
</dbReference>
<feature type="transmembrane region" description="Helical" evidence="1">
    <location>
        <begin position="68"/>
        <end position="93"/>
    </location>
</feature>
<dbReference type="Pfam" id="PF00149">
    <property type="entry name" value="Metallophos"/>
    <property type="match status" value="1"/>
</dbReference>
<name>Q7VGR9_HELHP</name>
<dbReference type="STRING" id="235279.HH_1251"/>
<proteinExistence type="predicted"/>
<dbReference type="KEGG" id="hhe:HH_1251"/>
<dbReference type="GO" id="GO:0016787">
    <property type="term" value="F:hydrolase activity"/>
    <property type="evidence" value="ECO:0007669"/>
    <property type="project" value="InterPro"/>
</dbReference>
<dbReference type="eggNOG" id="COG1408">
    <property type="taxonomic scope" value="Bacteria"/>
</dbReference>
<gene>
    <name evidence="3" type="ordered locus">HH_1251</name>
</gene>
<organism evidence="3 4">
    <name type="scientific">Helicobacter hepaticus (strain ATCC 51449 / 3B1)</name>
    <dbReference type="NCBI Taxonomy" id="235279"/>
    <lineage>
        <taxon>Bacteria</taxon>
        <taxon>Pseudomonadati</taxon>
        <taxon>Campylobacterota</taxon>
        <taxon>Epsilonproteobacteria</taxon>
        <taxon>Campylobacterales</taxon>
        <taxon>Helicobacteraceae</taxon>
        <taxon>Helicobacter</taxon>
    </lineage>
</organism>
<dbReference type="Proteomes" id="UP000002495">
    <property type="component" value="Chromosome"/>
</dbReference>
<feature type="domain" description="Calcineurin-like phosphoesterase" evidence="2">
    <location>
        <begin position="189"/>
        <end position="351"/>
    </location>
</feature>
<feature type="transmembrane region" description="Helical" evidence="1">
    <location>
        <begin position="143"/>
        <end position="162"/>
    </location>
</feature>
<keyword evidence="1" id="KW-0812">Transmembrane</keyword>
<dbReference type="AlphaFoldDB" id="Q7VGR9"/>
<feature type="transmembrane region" description="Helical" evidence="1">
    <location>
        <begin position="38"/>
        <end position="56"/>
    </location>
</feature>
<dbReference type="PANTHER" id="PTHR31302:SF0">
    <property type="entry name" value="TRANSMEMBRANE PROTEIN WITH METALLOPHOSPHOESTERASE DOMAIN"/>
    <property type="match status" value="1"/>
</dbReference>
<dbReference type="SUPFAM" id="SSF56300">
    <property type="entry name" value="Metallo-dependent phosphatases"/>
    <property type="match status" value="1"/>
</dbReference>
<evidence type="ECO:0000259" key="2">
    <source>
        <dbReference type="Pfam" id="PF00149"/>
    </source>
</evidence>
<dbReference type="PANTHER" id="PTHR31302">
    <property type="entry name" value="TRANSMEMBRANE PROTEIN WITH METALLOPHOSPHOESTERASE DOMAIN-RELATED"/>
    <property type="match status" value="1"/>
</dbReference>
<dbReference type="EMBL" id="AE017125">
    <property type="protein sequence ID" value="AAP77848.1"/>
    <property type="molecule type" value="Genomic_DNA"/>
</dbReference>